<dbReference type="Gene3D" id="2.130.10.10">
    <property type="entry name" value="YVTN repeat-like/Quinoprotein amine dehydrogenase"/>
    <property type="match status" value="1"/>
</dbReference>
<proteinExistence type="inferred from homology"/>
<evidence type="ECO:0000313" key="9">
    <source>
        <dbReference type="Proteomes" id="UP000054279"/>
    </source>
</evidence>
<dbReference type="InterPro" id="IPR015943">
    <property type="entry name" value="WD40/YVTN_repeat-like_dom_sf"/>
</dbReference>
<feature type="compositionally biased region" description="Basic residues" evidence="7">
    <location>
        <begin position="1"/>
        <end position="10"/>
    </location>
</feature>
<evidence type="ECO:0000256" key="1">
    <source>
        <dbReference type="ARBA" id="ARBA00004604"/>
    </source>
</evidence>
<dbReference type="InterPro" id="IPR045161">
    <property type="entry name" value="Utp18"/>
</dbReference>
<evidence type="ECO:0008006" key="10">
    <source>
        <dbReference type="Google" id="ProtNLM"/>
    </source>
</evidence>
<dbReference type="GO" id="GO:0032040">
    <property type="term" value="C:small-subunit processome"/>
    <property type="evidence" value="ECO:0007669"/>
    <property type="project" value="TreeGrafter"/>
</dbReference>
<dbReference type="HOGENOM" id="CLU_011055_2_0_1"/>
<name>A0A0C9VDT2_SPHS4</name>
<dbReference type="OrthoDB" id="1935146at2759"/>
<evidence type="ECO:0000256" key="2">
    <source>
        <dbReference type="ARBA" id="ARBA00022552"/>
    </source>
</evidence>
<dbReference type="InterPro" id="IPR036322">
    <property type="entry name" value="WD40_repeat_dom_sf"/>
</dbReference>
<dbReference type="GO" id="GO:0006364">
    <property type="term" value="P:rRNA processing"/>
    <property type="evidence" value="ECO:0007669"/>
    <property type="project" value="UniProtKB-KW"/>
</dbReference>
<reference evidence="8 9" key="1">
    <citation type="submission" date="2014-06" db="EMBL/GenBank/DDBJ databases">
        <title>Evolutionary Origins and Diversification of the Mycorrhizal Mutualists.</title>
        <authorList>
            <consortium name="DOE Joint Genome Institute"/>
            <consortium name="Mycorrhizal Genomics Consortium"/>
            <person name="Kohler A."/>
            <person name="Kuo A."/>
            <person name="Nagy L.G."/>
            <person name="Floudas D."/>
            <person name="Copeland A."/>
            <person name="Barry K.W."/>
            <person name="Cichocki N."/>
            <person name="Veneault-Fourrey C."/>
            <person name="LaButti K."/>
            <person name="Lindquist E.A."/>
            <person name="Lipzen A."/>
            <person name="Lundell T."/>
            <person name="Morin E."/>
            <person name="Murat C."/>
            <person name="Riley R."/>
            <person name="Ohm R."/>
            <person name="Sun H."/>
            <person name="Tunlid A."/>
            <person name="Henrissat B."/>
            <person name="Grigoriev I.V."/>
            <person name="Hibbett D.S."/>
            <person name="Martin F."/>
        </authorList>
    </citation>
    <scope>NUCLEOTIDE SEQUENCE [LARGE SCALE GENOMIC DNA]</scope>
    <source>
        <strain evidence="8 9">SS14</strain>
    </source>
</reference>
<accession>A0A0C9VDT2</accession>
<dbReference type="AlphaFoldDB" id="A0A0C9VDT2"/>
<sequence>MGKHSKKRQRTQQEEKEEADIQPLGAVPPSLGEYEKDDEERRLEAFLFGTGFTPTTMMNNLQTNEVDGEGEKSGLDNVMDSDIFFMDGAGPSTISNEFGSSIYADFGTGDVNESFTLPTAIEETQNQDDQNRVGLGALSSSKGKKAAWADPDDATIQVSLTSDKRLRKLRDTTEEDTIGGRDYEARLRRQYEKVIPVPEWASTAREQLHKKKRRRSSVSDDDQTSDVETQLGSLLNSSDVLSSSRKQTLANGQISIERLRDANQSAKADGEIRAVKFHPSLAVPLLLTASADRRLRLFNIDGHTNPHLQSVHIPDLPITTAHFHPSGSSILLTGQRPFYYLYDLQSGNCTRSPRGLWGVHSGNQNNTDMSMEICAFSQSGDTLAVAGRKGYVHLVDWRRGGGQVVGSMKMNAAVKDVWWSRENELMTLGEDSEVYVWDVSGKRCLRRWKEDGGFGSRVMTGSRNSSYLAIGSNTGLVNVYGSESTDASLSNMPKPLKTIGNLTTSISTMCFNHDSQILALASKTKKDQLKMVHLPSLTVFSNWPTSATPLGHVTCIDFSPGSDYTAIGNNRGRVLLYNLKHFASR</sequence>
<organism evidence="8 9">
    <name type="scientific">Sphaerobolus stellatus (strain SS14)</name>
    <dbReference type="NCBI Taxonomy" id="990650"/>
    <lineage>
        <taxon>Eukaryota</taxon>
        <taxon>Fungi</taxon>
        <taxon>Dikarya</taxon>
        <taxon>Basidiomycota</taxon>
        <taxon>Agaricomycotina</taxon>
        <taxon>Agaricomycetes</taxon>
        <taxon>Phallomycetidae</taxon>
        <taxon>Geastrales</taxon>
        <taxon>Sphaerobolaceae</taxon>
        <taxon>Sphaerobolus</taxon>
    </lineage>
</organism>
<gene>
    <name evidence="8" type="ORF">M422DRAFT_167177</name>
</gene>
<keyword evidence="3" id="KW-0853">WD repeat</keyword>
<protein>
    <recommendedName>
        <fullName evidence="10">U3 small nucleolar RNA-associated protein 18</fullName>
    </recommendedName>
</protein>
<keyword evidence="4" id="KW-0677">Repeat</keyword>
<keyword evidence="2" id="KW-0698">rRNA processing</keyword>
<dbReference type="Proteomes" id="UP000054279">
    <property type="component" value="Unassembled WGS sequence"/>
</dbReference>
<evidence type="ECO:0000256" key="4">
    <source>
        <dbReference type="ARBA" id="ARBA00022737"/>
    </source>
</evidence>
<dbReference type="SUPFAM" id="SSF50978">
    <property type="entry name" value="WD40 repeat-like"/>
    <property type="match status" value="1"/>
</dbReference>
<evidence type="ECO:0000256" key="6">
    <source>
        <dbReference type="ARBA" id="ARBA00025767"/>
    </source>
</evidence>
<dbReference type="PANTHER" id="PTHR18359:SF0">
    <property type="entry name" value="U3 SMALL NUCLEOLAR RNA-ASSOCIATED PROTEIN 18 HOMOLOG"/>
    <property type="match status" value="1"/>
</dbReference>
<dbReference type="PANTHER" id="PTHR18359">
    <property type="entry name" value="WD-REPEAT PROTEIN-RELATED"/>
    <property type="match status" value="1"/>
</dbReference>
<keyword evidence="5" id="KW-0539">Nucleus</keyword>
<dbReference type="SMART" id="SM00320">
    <property type="entry name" value="WD40"/>
    <property type="match status" value="7"/>
</dbReference>
<evidence type="ECO:0000256" key="7">
    <source>
        <dbReference type="SAM" id="MobiDB-lite"/>
    </source>
</evidence>
<dbReference type="EMBL" id="KN837113">
    <property type="protein sequence ID" value="KIJ45214.1"/>
    <property type="molecule type" value="Genomic_DNA"/>
</dbReference>
<comment type="subcellular location">
    <subcellularLocation>
        <location evidence="1">Nucleus</location>
        <location evidence="1">Nucleolus</location>
    </subcellularLocation>
</comment>
<feature type="region of interest" description="Disordered" evidence="7">
    <location>
        <begin position="1"/>
        <end position="37"/>
    </location>
</feature>
<evidence type="ECO:0000313" key="8">
    <source>
        <dbReference type="EMBL" id="KIJ45214.1"/>
    </source>
</evidence>
<feature type="region of interest" description="Disordered" evidence="7">
    <location>
        <begin position="205"/>
        <end position="231"/>
    </location>
</feature>
<dbReference type="InterPro" id="IPR001680">
    <property type="entry name" value="WD40_rpt"/>
</dbReference>
<dbReference type="GO" id="GO:0034388">
    <property type="term" value="C:Pwp2p-containing subcomplex of 90S preribosome"/>
    <property type="evidence" value="ECO:0007669"/>
    <property type="project" value="TreeGrafter"/>
</dbReference>
<keyword evidence="9" id="KW-1185">Reference proteome</keyword>
<evidence type="ECO:0000256" key="5">
    <source>
        <dbReference type="ARBA" id="ARBA00023242"/>
    </source>
</evidence>
<comment type="similarity">
    <text evidence="6">Belongs to the WD repeat UTP18 family.</text>
</comment>
<evidence type="ECO:0000256" key="3">
    <source>
        <dbReference type="ARBA" id="ARBA00022574"/>
    </source>
</evidence>